<protein>
    <submittedName>
        <fullName evidence="1">Uncharacterized protein</fullName>
    </submittedName>
</protein>
<dbReference type="Proteomes" id="UP001162501">
    <property type="component" value="Chromosome 3"/>
</dbReference>
<organism evidence="1 2">
    <name type="scientific">Rangifer tarandus platyrhynchus</name>
    <name type="common">Svalbard reindeer</name>
    <dbReference type="NCBI Taxonomy" id="3082113"/>
    <lineage>
        <taxon>Eukaryota</taxon>
        <taxon>Metazoa</taxon>
        <taxon>Chordata</taxon>
        <taxon>Craniata</taxon>
        <taxon>Vertebrata</taxon>
        <taxon>Euteleostomi</taxon>
        <taxon>Mammalia</taxon>
        <taxon>Eutheria</taxon>
        <taxon>Laurasiatheria</taxon>
        <taxon>Artiodactyla</taxon>
        <taxon>Ruminantia</taxon>
        <taxon>Pecora</taxon>
        <taxon>Cervidae</taxon>
        <taxon>Odocoileinae</taxon>
        <taxon>Rangifer</taxon>
    </lineage>
</organism>
<reference evidence="1" key="2">
    <citation type="submission" date="2025-03" db="EMBL/GenBank/DDBJ databases">
        <authorList>
            <consortium name="ELIXIR-Norway"/>
            <consortium name="Elixir Norway"/>
        </authorList>
    </citation>
    <scope>NUCLEOTIDE SEQUENCE</scope>
</reference>
<gene>
    <name evidence="1" type="ORF">MRATA1EN22A_LOCUS19446</name>
</gene>
<accession>A0AC59ZKD2</accession>
<evidence type="ECO:0000313" key="2">
    <source>
        <dbReference type="Proteomes" id="UP001162501"/>
    </source>
</evidence>
<evidence type="ECO:0000313" key="1">
    <source>
        <dbReference type="EMBL" id="CAN0447333.1"/>
    </source>
</evidence>
<sequence length="56" mass="6214">MMPVWWRGGSVEQDSLRSSSPLLLSCSQLWSCLQVSPAYRSPKRADVLQSRSSAST</sequence>
<proteinExistence type="predicted"/>
<reference evidence="1" key="1">
    <citation type="submission" date="2023-05" db="EMBL/GenBank/DDBJ databases">
        <authorList>
            <consortium name="ELIXIR-Norway"/>
        </authorList>
    </citation>
    <scope>NUCLEOTIDE SEQUENCE</scope>
</reference>
<name>A0AC59ZKD2_RANTA</name>
<dbReference type="EMBL" id="OX596087">
    <property type="protein sequence ID" value="CAN0447333.1"/>
    <property type="molecule type" value="Genomic_DNA"/>
</dbReference>
<feature type="non-terminal residue" evidence="1">
    <location>
        <position position="56"/>
    </location>
</feature>